<dbReference type="InterPro" id="IPR036390">
    <property type="entry name" value="WH_DNA-bd_sf"/>
</dbReference>
<dbReference type="Pfam" id="PF09339">
    <property type="entry name" value="HTH_IclR"/>
    <property type="match status" value="1"/>
</dbReference>
<dbReference type="InterPro" id="IPR005471">
    <property type="entry name" value="Tscrpt_reg_IclR_N"/>
</dbReference>
<organism evidence="6 7">
    <name type="scientific">Mycolicibacterium gadium</name>
    <name type="common">Mycobacterium gadium</name>
    <dbReference type="NCBI Taxonomy" id="1794"/>
    <lineage>
        <taxon>Bacteria</taxon>
        <taxon>Bacillati</taxon>
        <taxon>Actinomycetota</taxon>
        <taxon>Actinomycetes</taxon>
        <taxon>Mycobacteriales</taxon>
        <taxon>Mycobacteriaceae</taxon>
        <taxon>Mycolicibacterium</taxon>
    </lineage>
</organism>
<evidence type="ECO:0000259" key="5">
    <source>
        <dbReference type="PROSITE" id="PS51078"/>
    </source>
</evidence>
<evidence type="ECO:0000313" key="6">
    <source>
        <dbReference type="EMBL" id="MDG5486963.1"/>
    </source>
</evidence>
<sequence length="250" mass="27787">MKSVANTLDVLDCFRTDDELGVSEVARSLGLAKSTAHRMLTTLLSRGYVQRNAETGRYRLGLHLYELGQLSISRSYLRHAALPIMDDLRLRTDHTIHLGIADGPDVVHLERLQSREGFDLLDTQPWRFPAHVSATGKILAAFNPETAEARRLASFPAMTANSVRTVEEWEATLARIRRNGVAINRDEVRPGAMSIAAPVYDSTGVARAALSIVGRTAIMERSEPQLTRLVVEASRRLGRIVPWGIRQTPR</sequence>
<evidence type="ECO:0000313" key="7">
    <source>
        <dbReference type="Proteomes" id="UP001154266"/>
    </source>
</evidence>
<dbReference type="InterPro" id="IPR014757">
    <property type="entry name" value="Tscrpt_reg_IclR_C"/>
</dbReference>
<dbReference type="Gene3D" id="1.10.10.10">
    <property type="entry name" value="Winged helix-like DNA-binding domain superfamily/Winged helix DNA-binding domain"/>
    <property type="match status" value="1"/>
</dbReference>
<feature type="domain" description="IclR-ED" evidence="5">
    <location>
        <begin position="63"/>
        <end position="243"/>
    </location>
</feature>
<name>A0ABT6GZW1_MYCGU</name>
<dbReference type="InterPro" id="IPR050707">
    <property type="entry name" value="HTH_MetabolicPath_Reg"/>
</dbReference>
<keyword evidence="2" id="KW-0238">DNA-binding</keyword>
<dbReference type="EMBL" id="JAKZMO010000055">
    <property type="protein sequence ID" value="MDG5486963.1"/>
    <property type="molecule type" value="Genomic_DNA"/>
</dbReference>
<dbReference type="SUPFAM" id="SSF46785">
    <property type="entry name" value="Winged helix' DNA-binding domain"/>
    <property type="match status" value="1"/>
</dbReference>
<evidence type="ECO:0000256" key="1">
    <source>
        <dbReference type="ARBA" id="ARBA00023015"/>
    </source>
</evidence>
<dbReference type="PANTHER" id="PTHR30136:SF35">
    <property type="entry name" value="HTH-TYPE TRANSCRIPTIONAL REGULATOR RV1719"/>
    <property type="match status" value="1"/>
</dbReference>
<keyword evidence="1" id="KW-0805">Transcription regulation</keyword>
<dbReference type="SUPFAM" id="SSF55781">
    <property type="entry name" value="GAF domain-like"/>
    <property type="match status" value="1"/>
</dbReference>
<dbReference type="Pfam" id="PF01614">
    <property type="entry name" value="IclR_C"/>
    <property type="match status" value="1"/>
</dbReference>
<dbReference type="InterPro" id="IPR029016">
    <property type="entry name" value="GAF-like_dom_sf"/>
</dbReference>
<proteinExistence type="predicted"/>
<reference evidence="6" key="1">
    <citation type="journal article" date="2023" name="Environ. Microbiol.">
        <title>The 2-methylpropene degradation pathway in Mycobacteriaceae family strains.</title>
        <authorList>
            <person name="Helbich S."/>
            <person name="Barrantes I."/>
            <person name="Dos Anjos Borges L.G."/>
            <person name="Pieper D.H."/>
            <person name="Vainshtein Y."/>
            <person name="Sohn K."/>
            <person name="Engesser K.H."/>
        </authorList>
    </citation>
    <scope>NUCLEOTIDE SEQUENCE</scope>
    <source>
        <strain evidence="6">IBE100</strain>
    </source>
</reference>
<dbReference type="Gene3D" id="3.30.450.40">
    <property type="match status" value="1"/>
</dbReference>
<evidence type="ECO:0000256" key="2">
    <source>
        <dbReference type="ARBA" id="ARBA00023125"/>
    </source>
</evidence>
<keyword evidence="3" id="KW-0804">Transcription</keyword>
<evidence type="ECO:0000259" key="4">
    <source>
        <dbReference type="PROSITE" id="PS51077"/>
    </source>
</evidence>
<feature type="domain" description="HTH iclR-type" evidence="4">
    <location>
        <begin position="1"/>
        <end position="62"/>
    </location>
</feature>
<dbReference type="Proteomes" id="UP001154266">
    <property type="component" value="Unassembled WGS sequence"/>
</dbReference>
<dbReference type="PANTHER" id="PTHR30136">
    <property type="entry name" value="HELIX-TURN-HELIX TRANSCRIPTIONAL REGULATOR, ICLR FAMILY"/>
    <property type="match status" value="1"/>
</dbReference>
<gene>
    <name evidence="6" type="ORF">MNO81_29595</name>
</gene>
<evidence type="ECO:0000256" key="3">
    <source>
        <dbReference type="ARBA" id="ARBA00023163"/>
    </source>
</evidence>
<dbReference type="PROSITE" id="PS51078">
    <property type="entry name" value="ICLR_ED"/>
    <property type="match status" value="1"/>
</dbReference>
<dbReference type="PROSITE" id="PS51077">
    <property type="entry name" value="HTH_ICLR"/>
    <property type="match status" value="1"/>
</dbReference>
<comment type="caution">
    <text evidence="6">The sequence shown here is derived from an EMBL/GenBank/DDBJ whole genome shotgun (WGS) entry which is preliminary data.</text>
</comment>
<dbReference type="RefSeq" id="WP_278223996.1">
    <property type="nucleotide sequence ID" value="NZ_JAKZMO010000055.1"/>
</dbReference>
<dbReference type="InterPro" id="IPR036388">
    <property type="entry name" value="WH-like_DNA-bd_sf"/>
</dbReference>
<accession>A0ABT6GZW1</accession>
<protein>
    <submittedName>
        <fullName evidence="6">IclR family transcriptional regulator</fullName>
    </submittedName>
</protein>
<keyword evidence="7" id="KW-1185">Reference proteome</keyword>
<dbReference type="SMART" id="SM00346">
    <property type="entry name" value="HTH_ICLR"/>
    <property type="match status" value="1"/>
</dbReference>